<feature type="DNA-binding region" description="H-T-H motif" evidence="3">
    <location>
        <begin position="36"/>
        <end position="55"/>
    </location>
</feature>
<dbReference type="Gene3D" id="1.10.357.10">
    <property type="entry name" value="Tetracycline Repressor, domain 2"/>
    <property type="match status" value="1"/>
</dbReference>
<dbReference type="PATRIC" id="fig|1121022.4.peg.4519"/>
<evidence type="ECO:0000259" key="4">
    <source>
        <dbReference type="PROSITE" id="PS50977"/>
    </source>
</evidence>
<protein>
    <recommendedName>
        <fullName evidence="4">HTH tetR-type domain-containing protein</fullName>
    </recommendedName>
</protein>
<comment type="caution">
    <text evidence="5">The sequence shown here is derived from an EMBL/GenBank/DDBJ whole genome shotgun (WGS) entry which is preliminary data.</text>
</comment>
<dbReference type="GO" id="GO:0003700">
    <property type="term" value="F:DNA-binding transcription factor activity"/>
    <property type="evidence" value="ECO:0007669"/>
    <property type="project" value="TreeGrafter"/>
</dbReference>
<dbReference type="InterPro" id="IPR009057">
    <property type="entry name" value="Homeodomain-like_sf"/>
</dbReference>
<sequence length="211" mass="23521">MTAEASKVRVSREERQQHILDAALRCVRRAGFHGASMAEIAAEAKMSVGVIYRYFDNKEAIIEGIVANDLADMRAKFAEWESLPEDRLLDTLIDTMEYAVDHKYCGDHSALGLEVLAEAARNPRVAAIVQEADRQERELSRSLCQRMMPTLSETELAVTGEIIGMIFDGMMVRAVSNPGIDRTALLAKLKQVMRLLFTMPPLNHSGVRTKS</sequence>
<dbReference type="EMBL" id="AWGB01000091">
    <property type="protein sequence ID" value="ESQ81419.1"/>
    <property type="molecule type" value="Genomic_DNA"/>
</dbReference>
<keyword evidence="6" id="KW-1185">Reference proteome</keyword>
<evidence type="ECO:0000256" key="3">
    <source>
        <dbReference type="PROSITE-ProRule" id="PRU00335"/>
    </source>
</evidence>
<dbReference type="InterPro" id="IPR001647">
    <property type="entry name" value="HTH_TetR"/>
</dbReference>
<dbReference type="PANTHER" id="PTHR30055:SF223">
    <property type="entry name" value="HTH-TYPE TRANSCRIPTIONAL REGULATOR UIDR"/>
    <property type="match status" value="1"/>
</dbReference>
<dbReference type="Pfam" id="PF00440">
    <property type="entry name" value="TetR_N"/>
    <property type="match status" value="1"/>
</dbReference>
<keyword evidence="2 3" id="KW-0238">DNA-binding</keyword>
<dbReference type="Proteomes" id="UP000017837">
    <property type="component" value="Unassembled WGS sequence"/>
</dbReference>
<dbReference type="eggNOG" id="COG1309">
    <property type="taxonomic scope" value="Bacteria"/>
</dbReference>
<dbReference type="InterPro" id="IPR050109">
    <property type="entry name" value="HTH-type_TetR-like_transc_reg"/>
</dbReference>
<dbReference type="AlphaFoldDB" id="V4P2K7"/>
<feature type="domain" description="HTH tetR-type" evidence="4">
    <location>
        <begin position="13"/>
        <end position="73"/>
    </location>
</feature>
<dbReference type="STRING" id="1121022.GCA_000376105_04380"/>
<evidence type="ECO:0000256" key="1">
    <source>
        <dbReference type="ARBA" id="ARBA00022491"/>
    </source>
</evidence>
<dbReference type="OrthoDB" id="9808189at2"/>
<dbReference type="InterPro" id="IPR039538">
    <property type="entry name" value="BetI_C"/>
</dbReference>
<dbReference type="PRINTS" id="PR00455">
    <property type="entry name" value="HTHTETR"/>
</dbReference>
<gene>
    <name evidence="5" type="ORF">ABENE_22065</name>
</gene>
<dbReference type="Pfam" id="PF13977">
    <property type="entry name" value="TetR_C_6"/>
    <property type="match status" value="1"/>
</dbReference>
<evidence type="ECO:0000313" key="5">
    <source>
        <dbReference type="EMBL" id="ESQ81419.1"/>
    </source>
</evidence>
<evidence type="ECO:0000256" key="2">
    <source>
        <dbReference type="ARBA" id="ARBA00023125"/>
    </source>
</evidence>
<evidence type="ECO:0000313" key="6">
    <source>
        <dbReference type="Proteomes" id="UP000017837"/>
    </source>
</evidence>
<dbReference type="GO" id="GO:0000976">
    <property type="term" value="F:transcription cis-regulatory region binding"/>
    <property type="evidence" value="ECO:0007669"/>
    <property type="project" value="TreeGrafter"/>
</dbReference>
<keyword evidence="1" id="KW-0678">Repressor</keyword>
<dbReference type="PANTHER" id="PTHR30055">
    <property type="entry name" value="HTH-TYPE TRANSCRIPTIONAL REGULATOR RUTR"/>
    <property type="match status" value="1"/>
</dbReference>
<organism evidence="5 6">
    <name type="scientific">Asticcacaulis benevestitus DSM 16100 = ATCC BAA-896</name>
    <dbReference type="NCBI Taxonomy" id="1121022"/>
    <lineage>
        <taxon>Bacteria</taxon>
        <taxon>Pseudomonadati</taxon>
        <taxon>Pseudomonadota</taxon>
        <taxon>Alphaproteobacteria</taxon>
        <taxon>Caulobacterales</taxon>
        <taxon>Caulobacteraceae</taxon>
        <taxon>Asticcacaulis</taxon>
    </lineage>
</organism>
<name>V4P2K7_9CAUL</name>
<accession>V4P2K7</accession>
<dbReference type="PROSITE" id="PS50977">
    <property type="entry name" value="HTH_TETR_2"/>
    <property type="match status" value="1"/>
</dbReference>
<dbReference type="SUPFAM" id="SSF46689">
    <property type="entry name" value="Homeodomain-like"/>
    <property type="match status" value="1"/>
</dbReference>
<reference evidence="5 6" key="1">
    <citation type="journal article" date="2014" name="Nature">
        <title>Sequential evolution of bacterial morphology by co-option of a developmental regulator.</title>
        <authorList>
            <person name="Jiang C."/>
            <person name="Brown P.J."/>
            <person name="Ducret A."/>
            <person name="Brun Y.V."/>
        </authorList>
    </citation>
    <scope>NUCLEOTIDE SEQUENCE [LARGE SCALE GENOMIC DNA]</scope>
    <source>
        <strain evidence="5 6">DSM 16100</strain>
    </source>
</reference>
<proteinExistence type="predicted"/>